<sequence>MVLQSLPGTELYRERLVRAFSHELWVPVLVLDSSVLAPYDYGDDYSESEEEEAESEDEVSESGIEDDWTRSSESKSGESDDDIDEDALKSVEDLKKSVDDPRKLVPCNIEEFSFQENCWCRRRHNIKII</sequence>
<gene>
    <name evidence="2" type="ORF">GUJ93_ZPchr0006g44535</name>
</gene>
<dbReference type="OrthoDB" id="1996150at2759"/>
<feature type="region of interest" description="Disordered" evidence="1">
    <location>
        <begin position="41"/>
        <end position="88"/>
    </location>
</feature>
<reference evidence="2" key="2">
    <citation type="submission" date="2021-02" db="EMBL/GenBank/DDBJ databases">
        <authorList>
            <person name="Kimball J.A."/>
            <person name="Haas M.W."/>
            <person name="Macchietto M."/>
            <person name="Kono T."/>
            <person name="Duquette J."/>
            <person name="Shao M."/>
        </authorList>
    </citation>
    <scope>NUCLEOTIDE SEQUENCE</scope>
    <source>
        <tissue evidence="2">Fresh leaf tissue</tissue>
    </source>
</reference>
<feature type="compositionally biased region" description="Basic and acidic residues" evidence="1">
    <location>
        <begin position="67"/>
        <end position="78"/>
    </location>
</feature>
<proteinExistence type="predicted"/>
<evidence type="ECO:0000313" key="3">
    <source>
        <dbReference type="Proteomes" id="UP000729402"/>
    </source>
</evidence>
<evidence type="ECO:0000256" key="1">
    <source>
        <dbReference type="SAM" id="MobiDB-lite"/>
    </source>
</evidence>
<accession>A0A8J5SSJ0</accession>
<organism evidence="2 3">
    <name type="scientific">Zizania palustris</name>
    <name type="common">Northern wild rice</name>
    <dbReference type="NCBI Taxonomy" id="103762"/>
    <lineage>
        <taxon>Eukaryota</taxon>
        <taxon>Viridiplantae</taxon>
        <taxon>Streptophyta</taxon>
        <taxon>Embryophyta</taxon>
        <taxon>Tracheophyta</taxon>
        <taxon>Spermatophyta</taxon>
        <taxon>Magnoliopsida</taxon>
        <taxon>Liliopsida</taxon>
        <taxon>Poales</taxon>
        <taxon>Poaceae</taxon>
        <taxon>BOP clade</taxon>
        <taxon>Oryzoideae</taxon>
        <taxon>Oryzeae</taxon>
        <taxon>Zizaniinae</taxon>
        <taxon>Zizania</taxon>
    </lineage>
</organism>
<dbReference type="AlphaFoldDB" id="A0A8J5SSJ0"/>
<dbReference type="Proteomes" id="UP000729402">
    <property type="component" value="Unassembled WGS sequence"/>
</dbReference>
<comment type="caution">
    <text evidence="2">The sequence shown here is derived from an EMBL/GenBank/DDBJ whole genome shotgun (WGS) entry which is preliminary data.</text>
</comment>
<feature type="compositionally biased region" description="Acidic residues" evidence="1">
    <location>
        <begin position="41"/>
        <end position="66"/>
    </location>
</feature>
<protein>
    <submittedName>
        <fullName evidence="2">Uncharacterized protein</fullName>
    </submittedName>
</protein>
<dbReference type="EMBL" id="JAAALK010000283">
    <property type="protein sequence ID" value="KAG8072404.1"/>
    <property type="molecule type" value="Genomic_DNA"/>
</dbReference>
<keyword evidence="3" id="KW-1185">Reference proteome</keyword>
<name>A0A8J5SSJ0_ZIZPA</name>
<evidence type="ECO:0000313" key="2">
    <source>
        <dbReference type="EMBL" id="KAG8072404.1"/>
    </source>
</evidence>
<reference evidence="2" key="1">
    <citation type="journal article" date="2021" name="bioRxiv">
        <title>Whole Genome Assembly and Annotation of Northern Wild Rice, Zizania palustris L., Supports a Whole Genome Duplication in the Zizania Genus.</title>
        <authorList>
            <person name="Haas M."/>
            <person name="Kono T."/>
            <person name="Macchietto M."/>
            <person name="Millas R."/>
            <person name="McGilp L."/>
            <person name="Shao M."/>
            <person name="Duquette J."/>
            <person name="Hirsch C.N."/>
            <person name="Kimball J."/>
        </authorList>
    </citation>
    <scope>NUCLEOTIDE SEQUENCE</scope>
    <source>
        <tissue evidence="2">Fresh leaf tissue</tissue>
    </source>
</reference>